<dbReference type="SUPFAM" id="SSF52266">
    <property type="entry name" value="SGNH hydrolase"/>
    <property type="match status" value="1"/>
</dbReference>
<dbReference type="InterPro" id="IPR005181">
    <property type="entry name" value="SASA"/>
</dbReference>
<organism evidence="4 5">
    <name type="scientific">Cicer arietinum</name>
    <name type="common">Chickpea</name>
    <name type="synonym">Garbanzo</name>
    <dbReference type="NCBI Taxonomy" id="3827"/>
    <lineage>
        <taxon>Eukaryota</taxon>
        <taxon>Viridiplantae</taxon>
        <taxon>Streptophyta</taxon>
        <taxon>Embryophyta</taxon>
        <taxon>Tracheophyta</taxon>
        <taxon>Spermatophyta</taxon>
        <taxon>Magnoliopsida</taxon>
        <taxon>eudicotyledons</taxon>
        <taxon>Gunneridae</taxon>
        <taxon>Pentapetalae</taxon>
        <taxon>rosids</taxon>
        <taxon>fabids</taxon>
        <taxon>Fabales</taxon>
        <taxon>Fabaceae</taxon>
        <taxon>Papilionoideae</taxon>
        <taxon>50 kb inversion clade</taxon>
        <taxon>NPAAA clade</taxon>
        <taxon>Hologalegina</taxon>
        <taxon>IRL clade</taxon>
        <taxon>Cicereae</taxon>
        <taxon>Cicer</taxon>
    </lineage>
</organism>
<dbReference type="KEGG" id="cam:101511895"/>
<name>A0A1S2YBT1_CICAR</name>
<feature type="signal peptide" evidence="2">
    <location>
        <begin position="1"/>
        <end position="21"/>
    </location>
</feature>
<evidence type="ECO:0000256" key="1">
    <source>
        <dbReference type="ARBA" id="ARBA00022801"/>
    </source>
</evidence>
<accession>A0A1S2YBT1</accession>
<dbReference type="Pfam" id="PF03629">
    <property type="entry name" value="SASA"/>
    <property type="match status" value="1"/>
</dbReference>
<keyword evidence="1" id="KW-0378">Hydrolase</keyword>
<keyword evidence="2" id="KW-0732">Signal</keyword>
<dbReference type="PaxDb" id="3827-XP_004501807.1"/>
<gene>
    <name evidence="5" type="primary">LOC101511895</name>
</gene>
<dbReference type="eggNOG" id="ENOG502QTGX">
    <property type="taxonomic scope" value="Eukaryota"/>
</dbReference>
<dbReference type="PANTHER" id="PTHR31988">
    <property type="entry name" value="ESTERASE, PUTATIVE (DUF303)-RELATED"/>
    <property type="match status" value="1"/>
</dbReference>
<dbReference type="RefSeq" id="XP_004501807.1">
    <property type="nucleotide sequence ID" value="XM_004501750.3"/>
</dbReference>
<dbReference type="InterPro" id="IPR052940">
    <property type="entry name" value="Carb_Esterase_6"/>
</dbReference>
<keyword evidence="4" id="KW-1185">Reference proteome</keyword>
<evidence type="ECO:0000313" key="5">
    <source>
        <dbReference type="RefSeq" id="XP_004501807.1"/>
    </source>
</evidence>
<protein>
    <submittedName>
        <fullName evidence="5">Probable carbohydrate esterase At4g34215</fullName>
    </submittedName>
</protein>
<evidence type="ECO:0000259" key="3">
    <source>
        <dbReference type="Pfam" id="PF03629"/>
    </source>
</evidence>
<dbReference type="Proteomes" id="UP000087171">
    <property type="component" value="Chromosome Ca5"/>
</dbReference>
<dbReference type="GO" id="GO:0016787">
    <property type="term" value="F:hydrolase activity"/>
    <property type="evidence" value="ECO:0007669"/>
    <property type="project" value="UniProtKB-KW"/>
</dbReference>
<feature type="chain" id="PRO_5010175145" evidence="2">
    <location>
        <begin position="22"/>
        <end position="316"/>
    </location>
</feature>
<evidence type="ECO:0000313" key="4">
    <source>
        <dbReference type="Proteomes" id="UP000087171"/>
    </source>
</evidence>
<dbReference type="PANTHER" id="PTHR31988:SF15">
    <property type="entry name" value="ESTERASE, PUTATIVE (DUF303)-RELATED"/>
    <property type="match status" value="1"/>
</dbReference>
<dbReference type="InterPro" id="IPR036514">
    <property type="entry name" value="SGNH_hydro_sf"/>
</dbReference>
<dbReference type="AlphaFoldDB" id="A0A1S2YBT1"/>
<dbReference type="OrthoDB" id="42638at2759"/>
<dbReference type="Gene3D" id="3.40.50.1110">
    <property type="entry name" value="SGNH hydrolase"/>
    <property type="match status" value="1"/>
</dbReference>
<sequence>MAWFFLLLVFLIQAMPMKLQADKNIFILAGQSNMAGRGGVVNDTRNGVTTWDGVVPPQCRSNPSILKLDAHLKWVKAHEPLHGDIDTVKTNGIGPGMAFANSVLEKNLGLGVVGLVPCAIGGTNISEWERGKVLYNHMMKRVKESLRDDGGGTIRALLWYQGESDTVSLSDAHSYQNRVRKFFLDVRADLQSPLLPIIQVALASGSGPYIEIVRQAQLGIDLLNLKTVDAKGLPLQPDGLHLSTPAQVDLGKMMADAFLQFVPSSNTNMYDNVSPIRNKASSSIGLSNCVSHIYMVHLFITFMIYHNDVHNFLVDV</sequence>
<evidence type="ECO:0000256" key="2">
    <source>
        <dbReference type="SAM" id="SignalP"/>
    </source>
</evidence>
<dbReference type="GeneID" id="101511895"/>
<reference evidence="4" key="1">
    <citation type="journal article" date="2013" name="Nat. Biotechnol.">
        <title>Draft genome sequence of chickpea (Cicer arietinum) provides a resource for trait improvement.</title>
        <authorList>
            <person name="Varshney R.K."/>
            <person name="Song C."/>
            <person name="Saxena R.K."/>
            <person name="Azam S."/>
            <person name="Yu S."/>
            <person name="Sharpe A.G."/>
            <person name="Cannon S."/>
            <person name="Baek J."/>
            <person name="Rosen B.D."/>
            <person name="Tar'an B."/>
            <person name="Millan T."/>
            <person name="Zhang X."/>
            <person name="Ramsay L.D."/>
            <person name="Iwata A."/>
            <person name="Wang Y."/>
            <person name="Nelson W."/>
            <person name="Farmer A.D."/>
            <person name="Gaur P.M."/>
            <person name="Soderlund C."/>
            <person name="Penmetsa R.V."/>
            <person name="Xu C."/>
            <person name="Bharti A.K."/>
            <person name="He W."/>
            <person name="Winter P."/>
            <person name="Zhao S."/>
            <person name="Hane J.K."/>
            <person name="Carrasquilla-Garcia N."/>
            <person name="Condie J.A."/>
            <person name="Upadhyaya H.D."/>
            <person name="Luo M.C."/>
            <person name="Thudi M."/>
            <person name="Gowda C.L."/>
            <person name="Singh N.P."/>
            <person name="Lichtenzveig J."/>
            <person name="Gali K.K."/>
            <person name="Rubio J."/>
            <person name="Nadarajan N."/>
            <person name="Dolezel J."/>
            <person name="Bansal K.C."/>
            <person name="Xu X."/>
            <person name="Edwards D."/>
            <person name="Zhang G."/>
            <person name="Kahl G."/>
            <person name="Gil J."/>
            <person name="Singh K.B."/>
            <person name="Datta S.K."/>
            <person name="Jackson S.A."/>
            <person name="Wang J."/>
            <person name="Cook D.R."/>
        </authorList>
    </citation>
    <scope>NUCLEOTIDE SEQUENCE [LARGE SCALE GENOMIC DNA]</scope>
    <source>
        <strain evidence="4">cv. CDC Frontier</strain>
    </source>
</reference>
<feature type="domain" description="Sialate O-acetylesterase" evidence="3">
    <location>
        <begin position="23"/>
        <end position="260"/>
    </location>
</feature>
<proteinExistence type="predicted"/>
<reference evidence="5" key="2">
    <citation type="submission" date="2025-08" db="UniProtKB">
        <authorList>
            <consortium name="RefSeq"/>
        </authorList>
    </citation>
    <scope>IDENTIFICATION</scope>
    <source>
        <tissue evidence="5">Etiolated seedlings</tissue>
    </source>
</reference>